<dbReference type="GO" id="GO:0022857">
    <property type="term" value="F:transmembrane transporter activity"/>
    <property type="evidence" value="ECO:0007669"/>
    <property type="project" value="InterPro"/>
</dbReference>
<organism evidence="2 3">
    <name type="scientific">Thermovenabulum gondwanense</name>
    <dbReference type="NCBI Taxonomy" id="520767"/>
    <lineage>
        <taxon>Bacteria</taxon>
        <taxon>Bacillati</taxon>
        <taxon>Bacillota</taxon>
        <taxon>Clostridia</taxon>
        <taxon>Thermosediminibacterales</taxon>
        <taxon>Thermosediminibacteraceae</taxon>
        <taxon>Thermovenabulum</taxon>
    </lineage>
</organism>
<dbReference type="EMBL" id="LOHZ01000035">
    <property type="protein sequence ID" value="KYO65422.1"/>
    <property type="molecule type" value="Genomic_DNA"/>
</dbReference>
<evidence type="ECO:0000313" key="2">
    <source>
        <dbReference type="EMBL" id="KYO65422.1"/>
    </source>
</evidence>
<feature type="transmembrane region" description="Helical" evidence="1">
    <location>
        <begin position="135"/>
        <end position="161"/>
    </location>
</feature>
<sequence length="168" mass="17250">MNNSGKSRARILATSGLLGAISIVLGITPLGFIPVPTAAGHATIMHVPAILGGLLEGPVVGAFVGFIFGLHSFLRAGSPLFADPMVAILPRILIGVFAYLSFRWTKSVALSAAVGTLTNTVGVLGIAVAKGYLTLPVAAGIALTHGLPEVIVAMVLTALIYKGIKKRR</sequence>
<protein>
    <submittedName>
        <fullName evidence="2">Pantothenic acid transporter PanT</fullName>
    </submittedName>
</protein>
<keyword evidence="3" id="KW-1185">Reference proteome</keyword>
<dbReference type="InterPro" id="IPR024529">
    <property type="entry name" value="ECF_trnsprt_substrate-spec"/>
</dbReference>
<feature type="transmembrane region" description="Helical" evidence="1">
    <location>
        <begin position="80"/>
        <end position="100"/>
    </location>
</feature>
<accession>A0A162ME80</accession>
<keyword evidence="1" id="KW-0812">Transmembrane</keyword>
<feature type="transmembrane region" description="Helical" evidence="1">
    <location>
        <begin position="107"/>
        <end position="129"/>
    </location>
</feature>
<feature type="transmembrane region" description="Helical" evidence="1">
    <location>
        <begin position="12"/>
        <end position="35"/>
    </location>
</feature>
<reference evidence="2 3" key="1">
    <citation type="submission" date="2015-12" db="EMBL/GenBank/DDBJ databases">
        <title>Draft genome of Thermovenabulum gondwanense isolated from a red thermophilic microbial mat colonisisng an outflow channel of a bore well.</title>
        <authorList>
            <person name="Patel B.K."/>
        </authorList>
    </citation>
    <scope>NUCLEOTIDE SEQUENCE [LARGE SCALE GENOMIC DNA]</scope>
    <source>
        <strain evidence="2 3">R270</strain>
    </source>
</reference>
<dbReference type="STRING" id="520767.ATZ99_16560"/>
<dbReference type="Gene3D" id="1.10.1760.20">
    <property type="match status" value="1"/>
</dbReference>
<name>A0A162ME80_9FIRM</name>
<dbReference type="Pfam" id="PF12822">
    <property type="entry name" value="ECF_trnsprt"/>
    <property type="match status" value="1"/>
</dbReference>
<evidence type="ECO:0000313" key="3">
    <source>
        <dbReference type="Proteomes" id="UP000075737"/>
    </source>
</evidence>
<dbReference type="Proteomes" id="UP000075737">
    <property type="component" value="Unassembled WGS sequence"/>
</dbReference>
<dbReference type="OrthoDB" id="9813540at2"/>
<keyword evidence="1" id="KW-1133">Transmembrane helix</keyword>
<comment type="caution">
    <text evidence="2">The sequence shown here is derived from an EMBL/GenBank/DDBJ whole genome shotgun (WGS) entry which is preliminary data.</text>
</comment>
<keyword evidence="1" id="KW-0472">Membrane</keyword>
<dbReference type="AlphaFoldDB" id="A0A162ME80"/>
<proteinExistence type="predicted"/>
<feature type="transmembrane region" description="Helical" evidence="1">
    <location>
        <begin position="47"/>
        <end position="68"/>
    </location>
</feature>
<dbReference type="RefSeq" id="WP_068748772.1">
    <property type="nucleotide sequence ID" value="NZ_LOHZ01000035.1"/>
</dbReference>
<dbReference type="PATRIC" id="fig|520767.4.peg.1773"/>
<gene>
    <name evidence="2" type="primary">panT</name>
    <name evidence="2" type="ORF">ATZ99_16560</name>
</gene>
<evidence type="ECO:0000256" key="1">
    <source>
        <dbReference type="SAM" id="Phobius"/>
    </source>
</evidence>